<comment type="similarity">
    <text evidence="1">Belongs to the bacterial solute-binding protein 7 family.</text>
</comment>
<proteinExistence type="inferred from homology"/>
<dbReference type="RefSeq" id="WP_088602050.1">
    <property type="nucleotide sequence ID" value="NZ_NJIH01000003.1"/>
</dbReference>
<protein>
    <submittedName>
        <fullName evidence="4">TRAP transporter substrate-binding protein DctP</fullName>
    </submittedName>
</protein>
<dbReference type="EMBL" id="NJIH01000003">
    <property type="protein sequence ID" value="OWT63465.1"/>
    <property type="molecule type" value="Genomic_DNA"/>
</dbReference>
<dbReference type="NCBIfam" id="TIGR00787">
    <property type="entry name" value="dctP"/>
    <property type="match status" value="1"/>
</dbReference>
<dbReference type="InterPro" id="IPR038404">
    <property type="entry name" value="TRAP_DctP_sf"/>
</dbReference>
<dbReference type="PIRSF" id="PIRSF006470">
    <property type="entry name" value="DctB"/>
    <property type="match status" value="1"/>
</dbReference>
<keyword evidence="5" id="KW-1185">Reference proteome</keyword>
<comment type="caution">
    <text evidence="4">The sequence shown here is derived from an EMBL/GenBank/DDBJ whole genome shotgun (WGS) entry which is preliminary data.</text>
</comment>
<dbReference type="OrthoDB" id="9794826at2"/>
<dbReference type="Proteomes" id="UP000214603">
    <property type="component" value="Unassembled WGS sequence"/>
</dbReference>
<dbReference type="CDD" id="cd13603">
    <property type="entry name" value="PBP2_TRAP_Siap_TeaA_like"/>
    <property type="match status" value="1"/>
</dbReference>
<accession>A0A225MQH6</accession>
<dbReference type="GO" id="GO:0055085">
    <property type="term" value="P:transmembrane transport"/>
    <property type="evidence" value="ECO:0007669"/>
    <property type="project" value="InterPro"/>
</dbReference>
<dbReference type="Gene3D" id="3.40.190.170">
    <property type="entry name" value="Bacterial extracellular solute-binding protein, family 7"/>
    <property type="match status" value="1"/>
</dbReference>
<evidence type="ECO:0000313" key="5">
    <source>
        <dbReference type="Proteomes" id="UP000214603"/>
    </source>
</evidence>
<dbReference type="InterPro" id="IPR018389">
    <property type="entry name" value="DctP_fam"/>
</dbReference>
<dbReference type="Pfam" id="PF03480">
    <property type="entry name" value="DctP"/>
    <property type="match status" value="1"/>
</dbReference>
<keyword evidence="3" id="KW-0732">Signal</keyword>
<evidence type="ECO:0000256" key="3">
    <source>
        <dbReference type="ARBA" id="ARBA00022729"/>
    </source>
</evidence>
<evidence type="ECO:0000256" key="1">
    <source>
        <dbReference type="ARBA" id="ARBA00009023"/>
    </source>
</evidence>
<organism evidence="4 5">
    <name type="scientific">Candidimonas nitroreducens</name>
    <dbReference type="NCBI Taxonomy" id="683354"/>
    <lineage>
        <taxon>Bacteria</taxon>
        <taxon>Pseudomonadati</taxon>
        <taxon>Pseudomonadota</taxon>
        <taxon>Betaproteobacteria</taxon>
        <taxon>Burkholderiales</taxon>
        <taxon>Alcaligenaceae</taxon>
        <taxon>Candidimonas</taxon>
    </lineage>
</organism>
<dbReference type="PANTHER" id="PTHR33376:SF7">
    <property type="entry name" value="C4-DICARBOXYLATE-BINDING PROTEIN DCTB"/>
    <property type="match status" value="1"/>
</dbReference>
<keyword evidence="2" id="KW-0813">Transport</keyword>
<dbReference type="PANTHER" id="PTHR33376">
    <property type="match status" value="1"/>
</dbReference>
<evidence type="ECO:0000256" key="2">
    <source>
        <dbReference type="ARBA" id="ARBA00022448"/>
    </source>
</evidence>
<gene>
    <name evidence="4" type="ORF">CEY11_03800</name>
</gene>
<dbReference type="GO" id="GO:0030288">
    <property type="term" value="C:outer membrane-bounded periplasmic space"/>
    <property type="evidence" value="ECO:0007669"/>
    <property type="project" value="InterPro"/>
</dbReference>
<name>A0A225MQH6_9BURK</name>
<dbReference type="PROSITE" id="PS51318">
    <property type="entry name" value="TAT"/>
    <property type="match status" value="1"/>
</dbReference>
<reference evidence="5" key="1">
    <citation type="submission" date="2017-06" db="EMBL/GenBank/DDBJ databases">
        <title>Herbaspirillum phytohormonus sp. nov., isolated from the root nodule of Robinia pseudoacacia in lead-zinc mine.</title>
        <authorList>
            <person name="Fan M."/>
            <person name="Lin Y."/>
        </authorList>
    </citation>
    <scope>NUCLEOTIDE SEQUENCE [LARGE SCALE GENOMIC DNA]</scope>
    <source>
        <strain evidence="5">SC-089</strain>
    </source>
</reference>
<dbReference type="NCBIfam" id="NF037995">
    <property type="entry name" value="TRAP_S1"/>
    <property type="match status" value="1"/>
</dbReference>
<dbReference type="InterPro" id="IPR004682">
    <property type="entry name" value="TRAP_DctP"/>
</dbReference>
<dbReference type="AlphaFoldDB" id="A0A225MQH6"/>
<evidence type="ECO:0000313" key="4">
    <source>
        <dbReference type="EMBL" id="OWT63465.1"/>
    </source>
</evidence>
<sequence>MSISRRQFIAKSAIVGLGSAAFATSKAASSKVTLKLTYPDVRSHPFYEVGQHFADAVREKTAGAVDIRIFTLGELGSGVNILTGLQTGTIDLCAHTTGFIGRVLPQVQGLDLPFLFDDVSIGDKVVDGPVGSKLLGLLKPKRIYGLSWGTWAPRVTETVSKPVTEPSAMKGLRIRVQPGAIYEETFKVLGAIPVAMELTEVYLGLSQKTIDATEVPMISVAAGKNYEVLKSVTKTDHTYNAGIMMASQSRFDRLKPAYQDAIRTAAVELTPYWRSLIKKRSEEAEVFLKGKGLSIHDADKAAYKKAVEPVYKEFRNKITPEFYDELMAAVSAARA</sequence>
<dbReference type="InterPro" id="IPR006311">
    <property type="entry name" value="TAT_signal"/>
</dbReference>